<keyword evidence="3" id="KW-1133">Transmembrane helix</keyword>
<evidence type="ECO:0000256" key="2">
    <source>
        <dbReference type="SAM" id="MobiDB-lite"/>
    </source>
</evidence>
<dbReference type="Ensembl" id="ENSPLOT00000028964.1">
    <property type="protein sequence ID" value="ENSPLOP00000026251.1"/>
    <property type="gene ID" value="ENSPLOG00000019166.1"/>
</dbReference>
<dbReference type="GO" id="GO:0002244">
    <property type="term" value="P:hematopoietic progenitor cell differentiation"/>
    <property type="evidence" value="ECO:0007669"/>
    <property type="project" value="Ensembl"/>
</dbReference>
<dbReference type="Pfam" id="PF15431">
    <property type="entry name" value="TMEM190"/>
    <property type="match status" value="1"/>
</dbReference>
<keyword evidence="3" id="KW-0472">Membrane</keyword>
<dbReference type="SUPFAM" id="SSF57492">
    <property type="entry name" value="Trefoil"/>
    <property type="match status" value="1"/>
</dbReference>
<dbReference type="OMA" id="SSICLFW"/>
<organism evidence="4 5">
    <name type="scientific">Panthera leo</name>
    <name type="common">Lion</name>
    <dbReference type="NCBI Taxonomy" id="9689"/>
    <lineage>
        <taxon>Eukaryota</taxon>
        <taxon>Metazoa</taxon>
        <taxon>Chordata</taxon>
        <taxon>Craniata</taxon>
        <taxon>Vertebrata</taxon>
        <taxon>Euteleostomi</taxon>
        <taxon>Mammalia</taxon>
        <taxon>Eutheria</taxon>
        <taxon>Laurasiatheria</taxon>
        <taxon>Carnivora</taxon>
        <taxon>Feliformia</taxon>
        <taxon>Felidae</taxon>
        <taxon>Pantherinae</taxon>
        <taxon>Panthera</taxon>
    </lineage>
</organism>
<dbReference type="GO" id="GO:0002079">
    <property type="term" value="C:inner acrosomal membrane"/>
    <property type="evidence" value="ECO:0007669"/>
    <property type="project" value="Ensembl"/>
</dbReference>
<keyword evidence="5" id="KW-1185">Reference proteome</keyword>
<feature type="compositionally biased region" description="Acidic residues" evidence="2">
    <location>
        <begin position="175"/>
        <end position="186"/>
    </location>
</feature>
<evidence type="ECO:0000256" key="1">
    <source>
        <dbReference type="ARBA" id="ARBA00023157"/>
    </source>
</evidence>
<name>A0A8C9DAE6_PANLE</name>
<keyword evidence="3" id="KW-0812">Transmembrane</keyword>
<dbReference type="PANTHER" id="PTHR37868:SF1">
    <property type="entry name" value="TRANSMEMBRANE PROTEIN 190"/>
    <property type="match status" value="1"/>
</dbReference>
<dbReference type="GeneTree" id="ENSGT00390000006710"/>
<protein>
    <submittedName>
        <fullName evidence="4">Transmembrane protein 190</fullName>
    </submittedName>
</protein>
<proteinExistence type="predicted"/>
<dbReference type="InterPro" id="IPR044913">
    <property type="entry name" value="P_trefoil_dom_sf"/>
</dbReference>
<feature type="transmembrane region" description="Helical" evidence="3">
    <location>
        <begin position="86"/>
        <end position="108"/>
    </location>
</feature>
<dbReference type="Proteomes" id="UP000694399">
    <property type="component" value="Unassembled WGS sequence"/>
</dbReference>
<dbReference type="InterPro" id="IPR028248">
    <property type="entry name" value="TMEM190"/>
</dbReference>
<reference evidence="4" key="1">
    <citation type="submission" date="2025-08" db="UniProtKB">
        <authorList>
            <consortium name="Ensembl"/>
        </authorList>
    </citation>
    <scope>IDENTIFICATION</scope>
</reference>
<dbReference type="PANTHER" id="PTHR37868">
    <property type="entry name" value="TRANSMEMBRANE PROTEIN 190"/>
    <property type="match status" value="1"/>
</dbReference>
<evidence type="ECO:0000313" key="5">
    <source>
        <dbReference type="Proteomes" id="UP000694399"/>
    </source>
</evidence>
<sequence length="186" mass="20146">LLGLREAALGSLPLGLRCSEAPGGLCGIADTCGWSQGCEGDVWDRESCGGQAAIENPNLCLRLRCCYRDGVCYHQRPDEMMRRKHMWALGWTCGGLLFLICSICLFWWAKRRDMLNLPGFLKGKCDQSRTESLLSKDRGNPSYKKGSSGSMPASLPLEGNLDTSGATEGEGTTEGGEETEGGEDDD</sequence>
<evidence type="ECO:0000313" key="4">
    <source>
        <dbReference type="Ensembl" id="ENSPLOP00000026251.1"/>
    </source>
</evidence>
<evidence type="ECO:0000256" key="3">
    <source>
        <dbReference type="SAM" id="Phobius"/>
    </source>
</evidence>
<dbReference type="AlphaFoldDB" id="A0A8C9DAE6"/>
<dbReference type="GO" id="GO:0042802">
    <property type="term" value="F:identical protein binding"/>
    <property type="evidence" value="ECO:0007669"/>
    <property type="project" value="Ensembl"/>
</dbReference>
<feature type="region of interest" description="Disordered" evidence="2">
    <location>
        <begin position="132"/>
        <end position="186"/>
    </location>
</feature>
<keyword evidence="1" id="KW-1015">Disulfide bond</keyword>
<gene>
    <name evidence="4" type="primary">TMEM190</name>
</gene>
<reference evidence="4" key="2">
    <citation type="submission" date="2025-09" db="UniProtKB">
        <authorList>
            <consortium name="Ensembl"/>
        </authorList>
    </citation>
    <scope>IDENTIFICATION</scope>
</reference>
<accession>A0A8C9DAE6</accession>